<dbReference type="AlphaFoldDB" id="A0A9Q0PJ86"/>
<protein>
    <submittedName>
        <fullName evidence="1">Uncharacterized protein</fullName>
    </submittedName>
</protein>
<gene>
    <name evidence="1" type="ORF">OIU85_005648</name>
</gene>
<dbReference type="Proteomes" id="UP001151529">
    <property type="component" value="Chromosome 8"/>
</dbReference>
<organism evidence="1 2">
    <name type="scientific">Salix viminalis</name>
    <name type="common">Common osier</name>
    <name type="synonym">Basket willow</name>
    <dbReference type="NCBI Taxonomy" id="40686"/>
    <lineage>
        <taxon>Eukaryota</taxon>
        <taxon>Viridiplantae</taxon>
        <taxon>Streptophyta</taxon>
        <taxon>Embryophyta</taxon>
        <taxon>Tracheophyta</taxon>
        <taxon>Spermatophyta</taxon>
        <taxon>Magnoliopsida</taxon>
        <taxon>eudicotyledons</taxon>
        <taxon>Gunneridae</taxon>
        <taxon>Pentapetalae</taxon>
        <taxon>rosids</taxon>
        <taxon>fabids</taxon>
        <taxon>Malpighiales</taxon>
        <taxon>Salicaceae</taxon>
        <taxon>Saliceae</taxon>
        <taxon>Salix</taxon>
    </lineage>
</organism>
<dbReference type="EMBL" id="JAPFFL010000012">
    <property type="protein sequence ID" value="KAJ6689266.1"/>
    <property type="molecule type" value="Genomic_DNA"/>
</dbReference>
<sequence>MFSPRELSHTGLAWEAKVSSIVSGNQWDFPSDYGPLQAAWQTIPFHPSAMRVDRQEWVHHASRDCTIKSIWEHVRTTKQTVKGIPQKFGRRWLLGVVSTGQGFRGIGPGNGQLMSSTTKTTLSTTLQVWIGAAPWAWPNAVGMSPLCFSWTGPAIWKDCFWGVLGLASSLLRASALVFFAGGLFHDYENMLEATLHMEYSRRPDMSDGLFPGISVGYPMWESCPIFSSKPKKEEKVGLAEAITSSVLSTVLNAIPSSEAIDNVEVTLHIFFMIVIWTVLDLISLCKM</sequence>
<proteinExistence type="predicted"/>
<reference evidence="1" key="1">
    <citation type="submission" date="2022-11" db="EMBL/GenBank/DDBJ databases">
        <authorList>
            <person name="Hyden B.L."/>
            <person name="Feng K."/>
            <person name="Yates T."/>
            <person name="Jawdy S."/>
            <person name="Smart L.B."/>
            <person name="Muchero W."/>
        </authorList>
    </citation>
    <scope>NUCLEOTIDE SEQUENCE</scope>
    <source>
        <tissue evidence="1">Shoot tip</tissue>
    </source>
</reference>
<accession>A0A9Q0PJ86</accession>
<evidence type="ECO:0000313" key="2">
    <source>
        <dbReference type="Proteomes" id="UP001151529"/>
    </source>
</evidence>
<dbReference type="OrthoDB" id="1689829at2759"/>
<reference evidence="1" key="2">
    <citation type="journal article" date="2023" name="Int. J. Mol. Sci.">
        <title>De Novo Assembly and Annotation of 11 Diverse Shrub Willow (Salix) Genomes Reveals Novel Gene Organization in Sex-Linked Regions.</title>
        <authorList>
            <person name="Hyden B."/>
            <person name="Feng K."/>
            <person name="Yates T.B."/>
            <person name="Jawdy S."/>
            <person name="Cereghino C."/>
            <person name="Smart L.B."/>
            <person name="Muchero W."/>
        </authorList>
    </citation>
    <scope>NUCLEOTIDE SEQUENCE [LARGE SCALE GENOMIC DNA]</scope>
    <source>
        <tissue evidence="1">Shoot tip</tissue>
    </source>
</reference>
<evidence type="ECO:0000313" key="1">
    <source>
        <dbReference type="EMBL" id="KAJ6689266.1"/>
    </source>
</evidence>
<comment type="caution">
    <text evidence="1">The sequence shown here is derived from an EMBL/GenBank/DDBJ whole genome shotgun (WGS) entry which is preliminary data.</text>
</comment>
<name>A0A9Q0PJ86_SALVM</name>
<keyword evidence="2" id="KW-1185">Reference proteome</keyword>